<comment type="caution">
    <text evidence="1">The sequence shown here is derived from an EMBL/GenBank/DDBJ whole genome shotgun (WGS) entry which is preliminary data.</text>
</comment>
<reference evidence="1 2" key="1">
    <citation type="submission" date="2024-06" db="EMBL/GenBank/DDBJ databases">
        <title>Genomic Encyclopedia of Type Strains, Phase IV (KMG-IV): sequencing the most valuable type-strain genomes for metagenomic binning, comparative biology and taxonomic classification.</title>
        <authorList>
            <person name="Goeker M."/>
        </authorList>
    </citation>
    <scope>NUCLEOTIDE SEQUENCE [LARGE SCALE GENOMIC DNA]</scope>
    <source>
        <strain evidence="1 2">DSM 100022</strain>
    </source>
</reference>
<evidence type="ECO:0000313" key="2">
    <source>
        <dbReference type="Proteomes" id="UP001549204"/>
    </source>
</evidence>
<evidence type="ECO:0000313" key="1">
    <source>
        <dbReference type="EMBL" id="MET3579132.1"/>
    </source>
</evidence>
<protein>
    <recommendedName>
        <fullName evidence="3">ABC transmembrane type-1 domain-containing protein</fullName>
    </recommendedName>
</protein>
<dbReference type="RefSeq" id="WP_354490275.1">
    <property type="nucleotide sequence ID" value="NZ_JBEPMC010000003.1"/>
</dbReference>
<accession>A0ABV2GLG6</accession>
<sequence length="72" mass="7904">MIQWAICPQNQSVTILLYCQAATAADVGKIAVAAPTLLFGLAFLFLEKLVAFLHTSIAGRLEWPFQQTLRIA</sequence>
<proteinExistence type="predicted"/>
<organism evidence="1 2">
    <name type="scientific">Mesorhizobium robiniae</name>
    <dbReference type="NCBI Taxonomy" id="559315"/>
    <lineage>
        <taxon>Bacteria</taxon>
        <taxon>Pseudomonadati</taxon>
        <taxon>Pseudomonadota</taxon>
        <taxon>Alphaproteobacteria</taxon>
        <taxon>Hyphomicrobiales</taxon>
        <taxon>Phyllobacteriaceae</taxon>
        <taxon>Mesorhizobium</taxon>
    </lineage>
</organism>
<dbReference type="EMBL" id="JBEPMC010000003">
    <property type="protein sequence ID" value="MET3579132.1"/>
    <property type="molecule type" value="Genomic_DNA"/>
</dbReference>
<keyword evidence="2" id="KW-1185">Reference proteome</keyword>
<gene>
    <name evidence="1" type="ORF">ABID19_002157</name>
</gene>
<evidence type="ECO:0008006" key="3">
    <source>
        <dbReference type="Google" id="ProtNLM"/>
    </source>
</evidence>
<dbReference type="Proteomes" id="UP001549204">
    <property type="component" value="Unassembled WGS sequence"/>
</dbReference>
<name>A0ABV2GLG6_9HYPH</name>